<evidence type="ECO:0000256" key="7">
    <source>
        <dbReference type="SAM" id="MobiDB-lite"/>
    </source>
</evidence>
<dbReference type="InterPro" id="IPR009003">
    <property type="entry name" value="Peptidase_S1_PA"/>
</dbReference>
<keyword evidence="10" id="KW-1185">Reference proteome</keyword>
<evidence type="ECO:0000313" key="9">
    <source>
        <dbReference type="EMBL" id="TQJ10954.1"/>
    </source>
</evidence>
<keyword evidence="3 6" id="KW-0732">Signal</keyword>
<dbReference type="Gene3D" id="2.40.10.10">
    <property type="entry name" value="Trypsin-like serine proteases"/>
    <property type="match status" value="2"/>
</dbReference>
<dbReference type="InterPro" id="IPR001254">
    <property type="entry name" value="Trypsin_dom"/>
</dbReference>
<dbReference type="InterPro" id="IPR018114">
    <property type="entry name" value="TRYPSIN_HIS"/>
</dbReference>
<feature type="signal peptide" evidence="6">
    <location>
        <begin position="1"/>
        <end position="29"/>
    </location>
</feature>
<feature type="compositionally biased region" description="Polar residues" evidence="7">
    <location>
        <begin position="270"/>
        <end position="283"/>
    </location>
</feature>
<dbReference type="PANTHER" id="PTHR15462:SF8">
    <property type="entry name" value="SERINE PROTEASE"/>
    <property type="match status" value="1"/>
</dbReference>
<comment type="caution">
    <text evidence="9">The sequence shown here is derived from an EMBL/GenBank/DDBJ whole genome shotgun (WGS) entry which is preliminary data.</text>
</comment>
<dbReference type="EC" id="3.4.21.-" evidence="6"/>
<dbReference type="InterPro" id="IPR008256">
    <property type="entry name" value="Peptidase_S1B"/>
</dbReference>
<evidence type="ECO:0000256" key="1">
    <source>
        <dbReference type="ARBA" id="ARBA00008764"/>
    </source>
</evidence>
<feature type="chain" id="PRO_5022266148" description="Serine protease" evidence="6">
    <location>
        <begin position="30"/>
        <end position="328"/>
    </location>
</feature>
<dbReference type="Proteomes" id="UP000317893">
    <property type="component" value="Unassembled WGS sequence"/>
</dbReference>
<reference evidence="9 10" key="1">
    <citation type="submission" date="2019-06" db="EMBL/GenBank/DDBJ databases">
        <title>Sequencing the genomes of 1000 actinobacteria strains.</title>
        <authorList>
            <person name="Klenk H.-P."/>
        </authorList>
    </citation>
    <scope>NUCLEOTIDE SEQUENCE [LARGE SCALE GENOMIC DNA]</scope>
    <source>
        <strain evidence="9 10">DSM 18607</strain>
    </source>
</reference>
<dbReference type="PANTHER" id="PTHR15462">
    <property type="entry name" value="SERINE PROTEASE"/>
    <property type="match status" value="1"/>
</dbReference>
<feature type="compositionally biased region" description="Low complexity" evidence="7">
    <location>
        <begin position="36"/>
        <end position="60"/>
    </location>
</feature>
<evidence type="ECO:0000259" key="8">
    <source>
        <dbReference type="Pfam" id="PF00089"/>
    </source>
</evidence>
<feature type="region of interest" description="Disordered" evidence="7">
    <location>
        <begin position="36"/>
        <end position="61"/>
    </location>
</feature>
<evidence type="ECO:0000256" key="3">
    <source>
        <dbReference type="ARBA" id="ARBA00022729"/>
    </source>
</evidence>
<evidence type="ECO:0000313" key="10">
    <source>
        <dbReference type="Proteomes" id="UP000317893"/>
    </source>
</evidence>
<dbReference type="Pfam" id="PF00089">
    <property type="entry name" value="Trypsin"/>
    <property type="match status" value="1"/>
</dbReference>
<dbReference type="SUPFAM" id="SSF50494">
    <property type="entry name" value="Trypsin-like serine proteases"/>
    <property type="match status" value="1"/>
</dbReference>
<dbReference type="GO" id="GO:0006508">
    <property type="term" value="P:proteolysis"/>
    <property type="evidence" value="ECO:0007669"/>
    <property type="project" value="UniProtKB-KW"/>
</dbReference>
<feature type="domain" description="Peptidase S1" evidence="8">
    <location>
        <begin position="124"/>
        <end position="246"/>
    </location>
</feature>
<dbReference type="PROSITE" id="PS00134">
    <property type="entry name" value="TRYPSIN_HIS"/>
    <property type="match status" value="1"/>
</dbReference>
<dbReference type="GO" id="GO:0004252">
    <property type="term" value="F:serine-type endopeptidase activity"/>
    <property type="evidence" value="ECO:0007669"/>
    <property type="project" value="InterPro"/>
</dbReference>
<dbReference type="OrthoDB" id="5121599at2"/>
<dbReference type="PRINTS" id="PR00839">
    <property type="entry name" value="V8PROTEASE"/>
</dbReference>
<keyword evidence="2 6" id="KW-0645">Protease</keyword>
<dbReference type="PROSITE" id="PS51318">
    <property type="entry name" value="TAT"/>
    <property type="match status" value="1"/>
</dbReference>
<dbReference type="InterPro" id="IPR043504">
    <property type="entry name" value="Peptidase_S1_PA_chymotrypsin"/>
</dbReference>
<proteinExistence type="inferred from homology"/>
<keyword evidence="4 6" id="KW-0378">Hydrolase</keyword>
<dbReference type="RefSeq" id="WP_141850102.1">
    <property type="nucleotide sequence ID" value="NZ_BAAAPR010000019.1"/>
</dbReference>
<keyword evidence="5 6" id="KW-0720">Serine protease</keyword>
<evidence type="ECO:0000256" key="5">
    <source>
        <dbReference type="ARBA" id="ARBA00022825"/>
    </source>
</evidence>
<comment type="similarity">
    <text evidence="1 6">Belongs to the peptidase S1B family.</text>
</comment>
<organism evidence="9 10">
    <name type="scientific">Lapillicoccus jejuensis</name>
    <dbReference type="NCBI Taxonomy" id="402171"/>
    <lineage>
        <taxon>Bacteria</taxon>
        <taxon>Bacillati</taxon>
        <taxon>Actinomycetota</taxon>
        <taxon>Actinomycetes</taxon>
        <taxon>Micrococcales</taxon>
        <taxon>Intrasporangiaceae</taxon>
        <taxon>Lapillicoccus</taxon>
    </lineage>
</organism>
<dbReference type="AlphaFoldDB" id="A0A542E6L7"/>
<dbReference type="InterPro" id="IPR006311">
    <property type="entry name" value="TAT_signal"/>
</dbReference>
<feature type="region of interest" description="Disordered" evidence="7">
    <location>
        <begin position="270"/>
        <end position="328"/>
    </location>
</feature>
<evidence type="ECO:0000256" key="4">
    <source>
        <dbReference type="ARBA" id="ARBA00022801"/>
    </source>
</evidence>
<dbReference type="InterPro" id="IPR050966">
    <property type="entry name" value="Glutamyl_endopeptidase"/>
</dbReference>
<gene>
    <name evidence="9" type="ORF">FB458_4098</name>
</gene>
<accession>A0A542E6L7</accession>
<feature type="compositionally biased region" description="Low complexity" evidence="7">
    <location>
        <begin position="285"/>
        <end position="305"/>
    </location>
</feature>
<sequence>MSTTLASSPRRRRLRRALVLLAGVGVATAALTAAGTGAASAGPSPESTATSATTSATTRALDPDALVSSTGRVVTPQQAATALAFKGAVPRGSNPSPGRAHVSGGMTANSVIGSDDRFQVLGTTSYPFSATVLIRRNGALHCTGWMISKDTMLTAGHCVHTGGTGGSWYSGLTFTPGSNGGTAPFGTYTSRGTWALNGWLNSASSDYDAAIVKLSSPVGSSTGWYGMWWQSAALDGLFTRVTGYPGDKPSTQWMSYDQVRASQTYRIFYDNDTTGGNSGSRCGSTAARRPPTAPAARARWPSTPTVSARSARRTTAGPGSPRRSSRPS</sequence>
<evidence type="ECO:0000256" key="6">
    <source>
        <dbReference type="RuleBase" id="RU004296"/>
    </source>
</evidence>
<dbReference type="EMBL" id="VFMN01000001">
    <property type="protein sequence ID" value="TQJ10954.1"/>
    <property type="molecule type" value="Genomic_DNA"/>
</dbReference>
<name>A0A542E6L7_9MICO</name>
<protein>
    <recommendedName>
        <fullName evidence="6">Serine protease</fullName>
        <ecNumber evidence="6">3.4.21.-</ecNumber>
    </recommendedName>
</protein>
<evidence type="ECO:0000256" key="2">
    <source>
        <dbReference type="ARBA" id="ARBA00022670"/>
    </source>
</evidence>